<feature type="transmembrane region" description="Helical" evidence="1">
    <location>
        <begin position="34"/>
        <end position="54"/>
    </location>
</feature>
<evidence type="ECO:0000313" key="2">
    <source>
        <dbReference type="EMBL" id="MBP2026239.1"/>
    </source>
</evidence>
<keyword evidence="1" id="KW-0812">Transmembrane</keyword>
<gene>
    <name evidence="2" type="ORF">J2Z35_000028</name>
</gene>
<protein>
    <submittedName>
        <fullName evidence="2">Uncharacterized protein</fullName>
    </submittedName>
</protein>
<dbReference type="Proteomes" id="UP001314903">
    <property type="component" value="Unassembled WGS sequence"/>
</dbReference>
<keyword evidence="1" id="KW-0472">Membrane</keyword>
<proteinExistence type="predicted"/>
<dbReference type="EMBL" id="JAGGLI010000001">
    <property type="protein sequence ID" value="MBP2026239.1"/>
    <property type="molecule type" value="Genomic_DNA"/>
</dbReference>
<name>A0ABS4KHY8_9FIRM</name>
<feature type="transmembrane region" description="Helical" evidence="1">
    <location>
        <begin position="177"/>
        <end position="195"/>
    </location>
</feature>
<keyword evidence="1" id="KW-1133">Transmembrane helix</keyword>
<evidence type="ECO:0000256" key="1">
    <source>
        <dbReference type="SAM" id="Phobius"/>
    </source>
</evidence>
<keyword evidence="3" id="KW-1185">Reference proteome</keyword>
<accession>A0ABS4KHY8</accession>
<sequence>MEKTLLYLSAIFLIINILYVTYMFFRVKVYYENFFLSLCVYFLSLITPSFIGIFKFNLKYGFSLVELGYGFMVIIFIFILILRNNSVIIFNVNWEEFYSAVKEVLRRNKIQTFYVKPTLYVEGKETMIKMIYSVLNDNMILVKYSRVDELELDGVFLDEIRLELLKEKVKISQRARYTYFVGNLILTALLLANIGL</sequence>
<comment type="caution">
    <text evidence="2">The sequence shown here is derived from an EMBL/GenBank/DDBJ whole genome shotgun (WGS) entry which is preliminary data.</text>
</comment>
<feature type="transmembrane region" description="Helical" evidence="1">
    <location>
        <begin position="60"/>
        <end position="82"/>
    </location>
</feature>
<evidence type="ECO:0000313" key="3">
    <source>
        <dbReference type="Proteomes" id="UP001314903"/>
    </source>
</evidence>
<organism evidence="2 3">
    <name type="scientific">Acetoanaerobium pronyense</name>
    <dbReference type="NCBI Taxonomy" id="1482736"/>
    <lineage>
        <taxon>Bacteria</taxon>
        <taxon>Bacillati</taxon>
        <taxon>Bacillota</taxon>
        <taxon>Clostridia</taxon>
        <taxon>Peptostreptococcales</taxon>
        <taxon>Filifactoraceae</taxon>
        <taxon>Acetoanaerobium</taxon>
    </lineage>
</organism>
<reference evidence="2 3" key="1">
    <citation type="submission" date="2021-03" db="EMBL/GenBank/DDBJ databases">
        <title>Genomic Encyclopedia of Type Strains, Phase IV (KMG-IV): sequencing the most valuable type-strain genomes for metagenomic binning, comparative biology and taxonomic classification.</title>
        <authorList>
            <person name="Goeker M."/>
        </authorList>
    </citation>
    <scope>NUCLEOTIDE SEQUENCE [LARGE SCALE GENOMIC DNA]</scope>
    <source>
        <strain evidence="2 3">DSM 27512</strain>
    </source>
</reference>
<feature type="transmembrane region" description="Helical" evidence="1">
    <location>
        <begin position="6"/>
        <end position="25"/>
    </location>
</feature>